<comment type="similarity">
    <text evidence="2">Belongs to the CitM (TC 2.A.11) transporter family.</text>
</comment>
<evidence type="ECO:0000256" key="7">
    <source>
        <dbReference type="ARBA" id="ARBA00023136"/>
    </source>
</evidence>
<gene>
    <name evidence="10" type="ORF">ENR23_14055</name>
</gene>
<dbReference type="EMBL" id="DSQF01000030">
    <property type="protein sequence ID" value="HGZ44502.1"/>
    <property type="molecule type" value="Genomic_DNA"/>
</dbReference>
<evidence type="ECO:0000256" key="2">
    <source>
        <dbReference type="ARBA" id="ARBA00009843"/>
    </source>
</evidence>
<keyword evidence="6 8" id="KW-1133">Transmembrane helix</keyword>
<dbReference type="GO" id="GO:0005886">
    <property type="term" value="C:plasma membrane"/>
    <property type="evidence" value="ECO:0007669"/>
    <property type="project" value="UniProtKB-SubCell"/>
</dbReference>
<evidence type="ECO:0000256" key="3">
    <source>
        <dbReference type="ARBA" id="ARBA00022448"/>
    </source>
</evidence>
<dbReference type="Pfam" id="PF03600">
    <property type="entry name" value="CitMHS"/>
    <property type="match status" value="1"/>
</dbReference>
<dbReference type="PRINTS" id="PR00758">
    <property type="entry name" value="ARSENICPUMP"/>
</dbReference>
<feature type="domain" description="Citrate transporter-like" evidence="9">
    <location>
        <begin position="32"/>
        <end position="338"/>
    </location>
</feature>
<organism evidence="10">
    <name type="scientific">Eiseniibacteriota bacterium</name>
    <dbReference type="NCBI Taxonomy" id="2212470"/>
    <lineage>
        <taxon>Bacteria</taxon>
        <taxon>Candidatus Eiseniibacteriota</taxon>
    </lineage>
</organism>
<evidence type="ECO:0000256" key="1">
    <source>
        <dbReference type="ARBA" id="ARBA00004651"/>
    </source>
</evidence>
<keyword evidence="5 8" id="KW-0812">Transmembrane</keyword>
<keyword evidence="7 8" id="KW-0472">Membrane</keyword>
<feature type="transmembrane region" description="Helical" evidence="8">
    <location>
        <begin position="65"/>
        <end position="89"/>
    </location>
</feature>
<dbReference type="InterPro" id="IPR004680">
    <property type="entry name" value="Cit_transptr-like_dom"/>
</dbReference>
<evidence type="ECO:0000313" key="10">
    <source>
        <dbReference type="EMBL" id="HGZ44502.1"/>
    </source>
</evidence>
<feature type="transmembrane region" description="Helical" evidence="8">
    <location>
        <begin position="12"/>
        <end position="30"/>
    </location>
</feature>
<dbReference type="AlphaFoldDB" id="A0A832ICL4"/>
<feature type="transmembrane region" description="Helical" evidence="8">
    <location>
        <begin position="180"/>
        <end position="202"/>
    </location>
</feature>
<evidence type="ECO:0000256" key="5">
    <source>
        <dbReference type="ARBA" id="ARBA00022692"/>
    </source>
</evidence>
<feature type="transmembrane region" description="Helical" evidence="8">
    <location>
        <begin position="141"/>
        <end position="160"/>
    </location>
</feature>
<reference evidence="10" key="1">
    <citation type="journal article" date="2020" name="mSystems">
        <title>Genome- and Community-Level Interaction Insights into Carbon Utilization and Element Cycling Functions of Hydrothermarchaeota in Hydrothermal Sediment.</title>
        <authorList>
            <person name="Zhou Z."/>
            <person name="Liu Y."/>
            <person name="Xu W."/>
            <person name="Pan J."/>
            <person name="Luo Z.H."/>
            <person name="Li M."/>
        </authorList>
    </citation>
    <scope>NUCLEOTIDE SEQUENCE [LARGE SCALE GENOMIC DNA]</scope>
    <source>
        <strain evidence="10">SpSt-381</strain>
    </source>
</reference>
<protein>
    <submittedName>
        <fullName evidence="10">Anion transporter</fullName>
    </submittedName>
</protein>
<feature type="transmembrane region" description="Helical" evidence="8">
    <location>
        <begin position="230"/>
        <end position="259"/>
    </location>
</feature>
<evidence type="ECO:0000256" key="6">
    <source>
        <dbReference type="ARBA" id="ARBA00022989"/>
    </source>
</evidence>
<keyword evidence="3" id="KW-0813">Transport</keyword>
<comment type="caution">
    <text evidence="10">The sequence shown here is derived from an EMBL/GenBank/DDBJ whole genome shotgun (WGS) entry which is preliminary data.</text>
</comment>
<feature type="transmembrane region" description="Helical" evidence="8">
    <location>
        <begin position="347"/>
        <end position="372"/>
    </location>
</feature>
<sequence>MESLAPRETAAAVVFALTYVVLGFGSLPPLRVDRTGATLIGATVMVGLGVLTPREAAAAIDVPTLALLLGTMIVVAHLRMAGFFGWLGARALRAAHAPRTLLVMVVALSGVLSALFVNDTVCLLLTPVVLETTLALGLPPVPYLLAVAMGSNVGGVATIVGNPQNMIVTGHSGIPYARFAAHLAPVAAGGLAVVAAALLVVFRRDLARGRVQSPSPPAGPVDRPLMAKALIVSGGLLAALLAGAPPGLAALLAASALLITRRVDPARVYAHVDWSLLLLFAGLFVVVEGVERTGLPAHGLATLGAGAHASLPAFVAATAALSNLVSNVPAVLLLRGWVAAFESPERAWLALAMASTLAGNLTLVGSIANLIVVEQARGRAPIGFWAYARVGVPVTLLTLALGTAWLSWTGPRG</sequence>
<dbReference type="CDD" id="cd01117">
    <property type="entry name" value="YbiR_permease"/>
    <property type="match status" value="1"/>
</dbReference>
<dbReference type="InterPro" id="IPR000802">
    <property type="entry name" value="Arsenical_pump_ArsB"/>
</dbReference>
<feature type="transmembrane region" description="Helical" evidence="8">
    <location>
        <begin position="36"/>
        <end position="53"/>
    </location>
</feature>
<feature type="transmembrane region" description="Helical" evidence="8">
    <location>
        <begin position="271"/>
        <end position="290"/>
    </location>
</feature>
<proteinExistence type="inferred from homology"/>
<feature type="transmembrane region" description="Helical" evidence="8">
    <location>
        <begin position="101"/>
        <end position="129"/>
    </location>
</feature>
<feature type="transmembrane region" description="Helical" evidence="8">
    <location>
        <begin position="384"/>
        <end position="408"/>
    </location>
</feature>
<evidence type="ECO:0000256" key="8">
    <source>
        <dbReference type="SAM" id="Phobius"/>
    </source>
</evidence>
<keyword evidence="4" id="KW-1003">Cell membrane</keyword>
<dbReference type="PANTHER" id="PTHR43302">
    <property type="entry name" value="TRANSPORTER ARSB-RELATED"/>
    <property type="match status" value="1"/>
</dbReference>
<accession>A0A832ICL4</accession>
<name>A0A832ICL4_UNCEI</name>
<dbReference type="GO" id="GO:0015105">
    <property type="term" value="F:arsenite transmembrane transporter activity"/>
    <property type="evidence" value="ECO:0007669"/>
    <property type="project" value="InterPro"/>
</dbReference>
<evidence type="ECO:0000256" key="4">
    <source>
        <dbReference type="ARBA" id="ARBA00022475"/>
    </source>
</evidence>
<dbReference type="PANTHER" id="PTHR43302:SF5">
    <property type="entry name" value="TRANSPORTER ARSB-RELATED"/>
    <property type="match status" value="1"/>
</dbReference>
<evidence type="ECO:0000259" key="9">
    <source>
        <dbReference type="Pfam" id="PF03600"/>
    </source>
</evidence>
<comment type="subcellular location">
    <subcellularLocation>
        <location evidence="1">Cell membrane</location>
        <topology evidence="1">Multi-pass membrane protein</topology>
    </subcellularLocation>
</comment>